<dbReference type="InterPro" id="IPR002048">
    <property type="entry name" value="EF_hand_dom"/>
</dbReference>
<comment type="caution">
    <text evidence="10">The sequence shown here is derived from an EMBL/GenBank/DDBJ whole genome shotgun (WGS) entry which is preliminary data.</text>
</comment>
<dbReference type="Pfam" id="PF13499">
    <property type="entry name" value="EF-hand_7"/>
    <property type="match status" value="1"/>
</dbReference>
<evidence type="ECO:0000256" key="5">
    <source>
        <dbReference type="ARBA" id="ARBA00023792"/>
    </source>
</evidence>
<feature type="domain" description="EF-hand" evidence="9">
    <location>
        <begin position="25"/>
        <end position="60"/>
    </location>
</feature>
<evidence type="ECO:0000313" key="10">
    <source>
        <dbReference type="EMBL" id="KAJ3053843.1"/>
    </source>
</evidence>
<evidence type="ECO:0000256" key="4">
    <source>
        <dbReference type="ARBA" id="ARBA00023774"/>
    </source>
</evidence>
<comment type="similarity">
    <text evidence="4">Belongs to the calcineurin regulatory subunit family.</text>
</comment>
<evidence type="ECO:0000256" key="3">
    <source>
        <dbReference type="ARBA" id="ARBA00022837"/>
    </source>
</evidence>
<feature type="domain" description="EF-hand" evidence="9">
    <location>
        <begin position="94"/>
        <end position="129"/>
    </location>
</feature>
<protein>
    <recommendedName>
        <fullName evidence="6">Calcineurin subunit B</fullName>
    </recommendedName>
    <alternativeName>
        <fullName evidence="7">Calcineurin regulatory subunit</fullName>
    </alternativeName>
    <alternativeName>
        <fullName evidence="8">Protein phosphatase 2B regulatory subunit</fullName>
    </alternativeName>
</protein>
<evidence type="ECO:0000259" key="9">
    <source>
        <dbReference type="PROSITE" id="PS50222"/>
    </source>
</evidence>
<gene>
    <name evidence="10" type="primary">PPP3R2</name>
    <name evidence="10" type="ORF">HK097_003253</name>
</gene>
<evidence type="ECO:0000313" key="11">
    <source>
        <dbReference type="Proteomes" id="UP001212841"/>
    </source>
</evidence>
<proteinExistence type="inferred from homology"/>
<dbReference type="AlphaFoldDB" id="A0AAD5SF05"/>
<evidence type="ECO:0000256" key="2">
    <source>
        <dbReference type="ARBA" id="ARBA00022737"/>
    </source>
</evidence>
<dbReference type="Proteomes" id="UP001212841">
    <property type="component" value="Unassembled WGS sequence"/>
</dbReference>
<evidence type="ECO:0000256" key="8">
    <source>
        <dbReference type="ARBA" id="ARBA00032848"/>
    </source>
</evidence>
<dbReference type="PRINTS" id="PR00450">
    <property type="entry name" value="RECOVERIN"/>
</dbReference>
<evidence type="ECO:0000256" key="1">
    <source>
        <dbReference type="ARBA" id="ARBA00022723"/>
    </source>
</evidence>
<dbReference type="EMBL" id="JADGJD010000176">
    <property type="protein sequence ID" value="KAJ3053843.1"/>
    <property type="molecule type" value="Genomic_DNA"/>
</dbReference>
<dbReference type="GO" id="GO:0005509">
    <property type="term" value="F:calcium ion binding"/>
    <property type="evidence" value="ECO:0007669"/>
    <property type="project" value="InterPro"/>
</dbReference>
<dbReference type="InterPro" id="IPR011992">
    <property type="entry name" value="EF-hand-dom_pair"/>
</dbReference>
<keyword evidence="1" id="KW-0479">Metal-binding</keyword>
<keyword evidence="2" id="KW-0677">Repeat</keyword>
<dbReference type="CDD" id="cd00051">
    <property type="entry name" value="EFh"/>
    <property type="match status" value="1"/>
</dbReference>
<evidence type="ECO:0000256" key="6">
    <source>
        <dbReference type="ARBA" id="ARBA00023832"/>
    </source>
</evidence>
<comment type="subunit">
    <text evidence="5">Composed of a catalytic subunit (A) and a regulatory subunit (B).</text>
</comment>
<keyword evidence="11" id="KW-1185">Reference proteome</keyword>
<dbReference type="InterPro" id="IPR018247">
    <property type="entry name" value="EF_Hand_1_Ca_BS"/>
</dbReference>
<dbReference type="Gene3D" id="1.10.238.10">
    <property type="entry name" value="EF-hand"/>
    <property type="match status" value="1"/>
</dbReference>
<dbReference type="PANTHER" id="PTHR45942">
    <property type="entry name" value="PROTEIN PHOSPATASE 3 REGULATORY SUBUNIT B ALPHA ISOFORM TYPE 1"/>
    <property type="match status" value="1"/>
</dbReference>
<evidence type="ECO:0000256" key="7">
    <source>
        <dbReference type="ARBA" id="ARBA00031295"/>
    </source>
</evidence>
<dbReference type="PROSITE" id="PS50222">
    <property type="entry name" value="EF_HAND_2"/>
    <property type="match status" value="3"/>
</dbReference>
<reference evidence="10" key="1">
    <citation type="submission" date="2020-05" db="EMBL/GenBank/DDBJ databases">
        <title>Phylogenomic resolution of chytrid fungi.</title>
        <authorList>
            <person name="Stajich J.E."/>
            <person name="Amses K."/>
            <person name="Simmons R."/>
            <person name="Seto K."/>
            <person name="Myers J."/>
            <person name="Bonds A."/>
            <person name="Quandt C.A."/>
            <person name="Barry K."/>
            <person name="Liu P."/>
            <person name="Grigoriev I."/>
            <person name="Longcore J.E."/>
            <person name="James T.Y."/>
        </authorList>
    </citation>
    <scope>NUCLEOTIDE SEQUENCE</scope>
    <source>
        <strain evidence="10">JEL0318</strain>
    </source>
</reference>
<dbReference type="SUPFAM" id="SSF47473">
    <property type="entry name" value="EF-hand"/>
    <property type="match status" value="1"/>
</dbReference>
<dbReference type="FunFam" id="1.10.238.10:FF:000001">
    <property type="entry name" value="Calmodulin 1"/>
    <property type="match status" value="1"/>
</dbReference>
<keyword evidence="3" id="KW-0106">Calcium</keyword>
<name>A0AAD5SF05_9FUNG</name>
<dbReference type="SMART" id="SM00054">
    <property type="entry name" value="EFh"/>
    <property type="match status" value="4"/>
</dbReference>
<accession>A0AAD5SF05</accession>
<feature type="domain" description="EF-hand" evidence="9">
    <location>
        <begin position="151"/>
        <end position="171"/>
    </location>
</feature>
<sequence>MGQGSSKLHPDEIEELQAISSFTPAQIKTLYNRFKHVDKDNSGSLTVDEMTAIPELAMNPLCLRIVEVFDSDKRGEVNFKQFVSALSVFSKGARREQKLSFAFKVYDVNGDGVISSSDLFIVLKLMVGSNLDDTQVQALVDQTILEADTIDKDGAISFKEFKRALFGADLENILTIEI</sequence>
<dbReference type="PROSITE" id="PS00018">
    <property type="entry name" value="EF_HAND_1"/>
    <property type="match status" value="2"/>
</dbReference>
<organism evidence="10 11">
    <name type="scientific">Rhizophlyctis rosea</name>
    <dbReference type="NCBI Taxonomy" id="64517"/>
    <lineage>
        <taxon>Eukaryota</taxon>
        <taxon>Fungi</taxon>
        <taxon>Fungi incertae sedis</taxon>
        <taxon>Chytridiomycota</taxon>
        <taxon>Chytridiomycota incertae sedis</taxon>
        <taxon>Chytridiomycetes</taxon>
        <taxon>Rhizophlyctidales</taxon>
        <taxon>Rhizophlyctidaceae</taxon>
        <taxon>Rhizophlyctis</taxon>
    </lineage>
</organism>